<name>A0A7G8QC96_9CRUS</name>
<evidence type="ECO:0000256" key="5">
    <source>
        <dbReference type="ARBA" id="ARBA00022967"/>
    </source>
</evidence>
<keyword evidence="8 11" id="KW-0472">Membrane</keyword>
<dbReference type="Pfam" id="PF00420">
    <property type="entry name" value="Oxidored_q2"/>
    <property type="match status" value="1"/>
</dbReference>
<evidence type="ECO:0000256" key="2">
    <source>
        <dbReference type="ARBA" id="ARBA00010519"/>
    </source>
</evidence>
<feature type="transmembrane region" description="Helical" evidence="11">
    <location>
        <begin position="33"/>
        <end position="50"/>
    </location>
</feature>
<dbReference type="Gene3D" id="1.10.287.3510">
    <property type="match status" value="1"/>
</dbReference>
<evidence type="ECO:0000256" key="7">
    <source>
        <dbReference type="ARBA" id="ARBA00023027"/>
    </source>
</evidence>
<keyword evidence="7" id="KW-0520">NAD</keyword>
<dbReference type="CTD" id="4539"/>
<comment type="subcellular location">
    <subcellularLocation>
        <location evidence="1">Membrane</location>
        <topology evidence="1">Multi-pass membrane protein</topology>
    </subcellularLocation>
</comment>
<dbReference type="InterPro" id="IPR039428">
    <property type="entry name" value="NUOK/Mnh_C1-like"/>
</dbReference>
<comment type="catalytic activity">
    <reaction evidence="10">
        <text>a ubiquinone + NADH + 5 H(+)(in) = a ubiquinol + NAD(+) + 4 H(+)(out)</text>
        <dbReference type="Rhea" id="RHEA:29091"/>
        <dbReference type="Rhea" id="RHEA-COMP:9565"/>
        <dbReference type="Rhea" id="RHEA-COMP:9566"/>
        <dbReference type="ChEBI" id="CHEBI:15378"/>
        <dbReference type="ChEBI" id="CHEBI:16389"/>
        <dbReference type="ChEBI" id="CHEBI:17976"/>
        <dbReference type="ChEBI" id="CHEBI:57540"/>
        <dbReference type="ChEBI" id="CHEBI:57945"/>
        <dbReference type="EC" id="7.1.1.2"/>
    </reaction>
</comment>
<dbReference type="RefSeq" id="YP_009975062.1">
    <property type="nucleotide sequence ID" value="NC_051998.1"/>
</dbReference>
<organism evidence="12">
    <name type="scientific">Linguatula arctica</name>
    <dbReference type="NCBI Taxonomy" id="1346601"/>
    <lineage>
        <taxon>Eukaryota</taxon>
        <taxon>Metazoa</taxon>
        <taxon>Ecdysozoa</taxon>
        <taxon>Arthropoda</taxon>
        <taxon>Crustacea</taxon>
        <taxon>Oligostraca</taxon>
        <taxon>Ichthyostraca</taxon>
        <taxon>Pentastomida</taxon>
        <taxon>Porocephalida</taxon>
        <taxon>Linguatulidae</taxon>
        <taxon>Linguatula</taxon>
    </lineage>
</organism>
<accession>A0A7G8QC96</accession>
<feature type="transmembrane region" description="Helical" evidence="11">
    <location>
        <begin position="6"/>
        <end position="26"/>
    </location>
</feature>
<evidence type="ECO:0000256" key="11">
    <source>
        <dbReference type="SAM" id="Phobius"/>
    </source>
</evidence>
<dbReference type="EMBL" id="MN792849">
    <property type="protein sequence ID" value="QNK04404.1"/>
    <property type="molecule type" value="Genomic_DNA"/>
</dbReference>
<comment type="similarity">
    <text evidence="2">Belongs to the complex I subunit 4L family.</text>
</comment>
<evidence type="ECO:0000256" key="4">
    <source>
        <dbReference type="ARBA" id="ARBA00022692"/>
    </source>
</evidence>
<proteinExistence type="inferred from homology"/>
<keyword evidence="12" id="KW-0496">Mitochondrion</keyword>
<evidence type="ECO:0000313" key="12">
    <source>
        <dbReference type="EMBL" id="QNK04404.1"/>
    </source>
</evidence>
<dbReference type="GO" id="GO:0016020">
    <property type="term" value="C:membrane"/>
    <property type="evidence" value="ECO:0007669"/>
    <property type="project" value="UniProtKB-SubCell"/>
</dbReference>
<keyword evidence="5" id="KW-1278">Translocase</keyword>
<evidence type="ECO:0000256" key="3">
    <source>
        <dbReference type="ARBA" id="ARBA00016612"/>
    </source>
</evidence>
<dbReference type="GeneID" id="60461533"/>
<keyword evidence="4 11" id="KW-0812">Transmembrane</keyword>
<evidence type="ECO:0000256" key="10">
    <source>
        <dbReference type="ARBA" id="ARBA00049551"/>
    </source>
</evidence>
<evidence type="ECO:0000256" key="6">
    <source>
        <dbReference type="ARBA" id="ARBA00022989"/>
    </source>
</evidence>
<reference evidence="12" key="1">
    <citation type="submission" date="2019-12" db="EMBL/GenBank/DDBJ databases">
        <authorList>
            <person name="Dunlop J."/>
            <person name="Grau J.H."/>
            <person name="Gjerde B."/>
            <person name="Meixner M."/>
            <person name="Tappe D."/>
        </authorList>
    </citation>
    <scope>NUCLEOTIDE SEQUENCE</scope>
</reference>
<geneLocation type="mitochondrion" evidence="12"/>
<evidence type="ECO:0000256" key="8">
    <source>
        <dbReference type="ARBA" id="ARBA00023136"/>
    </source>
</evidence>
<dbReference type="AlphaFoldDB" id="A0A7G8QC96"/>
<sequence length="94" mass="10333">MLLDVFGLLFVMAMCGFYGNSYHVLGSLLSLEMMSLSVMYYWVWLMGYGGGEVFELMIIMIMGVCISVVGLSSLVLVGRHHESGYCSSVNILGC</sequence>
<evidence type="ECO:0000256" key="1">
    <source>
        <dbReference type="ARBA" id="ARBA00004141"/>
    </source>
</evidence>
<dbReference type="GO" id="GO:0008137">
    <property type="term" value="F:NADH dehydrogenase (ubiquinone) activity"/>
    <property type="evidence" value="ECO:0007669"/>
    <property type="project" value="UniProtKB-EC"/>
</dbReference>
<feature type="transmembrane region" description="Helical" evidence="11">
    <location>
        <begin position="56"/>
        <end position="77"/>
    </location>
</feature>
<keyword evidence="6 11" id="KW-1133">Transmembrane helix</keyword>
<evidence type="ECO:0000256" key="9">
    <source>
        <dbReference type="ARBA" id="ARBA00031586"/>
    </source>
</evidence>
<protein>
    <recommendedName>
        <fullName evidence="3">NADH-ubiquinone oxidoreductase chain 4L</fullName>
    </recommendedName>
    <alternativeName>
        <fullName evidence="9">NADH dehydrogenase subunit 4L</fullName>
    </alternativeName>
</protein>
<gene>
    <name evidence="12" type="primary">ND4L</name>
</gene>